<keyword evidence="3" id="KW-1185">Reference proteome</keyword>
<evidence type="ECO:0008006" key="4">
    <source>
        <dbReference type="Google" id="ProtNLM"/>
    </source>
</evidence>
<feature type="compositionally biased region" description="Acidic residues" evidence="1">
    <location>
        <begin position="46"/>
        <end position="60"/>
    </location>
</feature>
<protein>
    <recommendedName>
        <fullName evidence="4">Sugar ABC transporter ATPase</fullName>
    </recommendedName>
</protein>
<dbReference type="EMBL" id="WAAO01000002">
    <property type="protein sequence ID" value="KAB1864756.1"/>
    <property type="molecule type" value="Genomic_DNA"/>
</dbReference>
<proteinExistence type="predicted"/>
<dbReference type="GeneID" id="77477147"/>
<evidence type="ECO:0000313" key="3">
    <source>
        <dbReference type="Proteomes" id="UP000478836"/>
    </source>
</evidence>
<dbReference type="Proteomes" id="UP000478836">
    <property type="component" value="Unassembled WGS sequence"/>
</dbReference>
<gene>
    <name evidence="2" type="ORF">F6A08_11820</name>
</gene>
<reference evidence="3" key="1">
    <citation type="submission" date="2019-09" db="EMBL/GenBank/DDBJ databases">
        <title>Whole genome sequencing of Microbacterium maritypicum.</title>
        <authorList>
            <person name="Lenchi N."/>
        </authorList>
    </citation>
    <scope>NUCLEOTIDE SEQUENCE [LARGE SCALE GENOMIC DNA]</scope>
    <source>
        <strain evidence="3">G1</strain>
    </source>
</reference>
<sequence length="60" mass="6302">MSGRDDIPQAPDGISGEDALQGDGSGDPNKDREFLQDLPPAQVDPEQSDGEASEGPYAEE</sequence>
<comment type="caution">
    <text evidence="2">The sequence shown here is derived from an EMBL/GenBank/DDBJ whole genome shotgun (WGS) entry which is preliminary data.</text>
</comment>
<feature type="region of interest" description="Disordered" evidence="1">
    <location>
        <begin position="1"/>
        <end position="60"/>
    </location>
</feature>
<accession>A0ABQ6V6B1</accession>
<evidence type="ECO:0000313" key="2">
    <source>
        <dbReference type="EMBL" id="KAB1864756.1"/>
    </source>
</evidence>
<name>A0ABQ6V6B1_9MICO</name>
<dbReference type="RefSeq" id="WP_124895586.1">
    <property type="nucleotide sequence ID" value="NZ_CBDRDE010000001.1"/>
</dbReference>
<organism evidence="2 3">
    <name type="scientific">Microbacterium algeriense</name>
    <dbReference type="NCBI Taxonomy" id="2615184"/>
    <lineage>
        <taxon>Bacteria</taxon>
        <taxon>Bacillati</taxon>
        <taxon>Actinomycetota</taxon>
        <taxon>Actinomycetes</taxon>
        <taxon>Micrococcales</taxon>
        <taxon>Microbacteriaceae</taxon>
        <taxon>Microbacterium</taxon>
    </lineage>
</organism>
<evidence type="ECO:0000256" key="1">
    <source>
        <dbReference type="SAM" id="MobiDB-lite"/>
    </source>
</evidence>